<feature type="domain" description="Glycosyl transferase family 1" evidence="1">
    <location>
        <begin position="190"/>
        <end position="348"/>
    </location>
</feature>
<dbReference type="GO" id="GO:0016758">
    <property type="term" value="F:hexosyltransferase activity"/>
    <property type="evidence" value="ECO:0007669"/>
    <property type="project" value="TreeGrafter"/>
</dbReference>
<protein>
    <submittedName>
        <fullName evidence="3">Glycosyltransferase involved in cell wall bisynthesis</fullName>
    </submittedName>
</protein>
<gene>
    <name evidence="3" type="ORF">SAMN05216362_15714</name>
</gene>
<dbReference type="Pfam" id="PF13439">
    <property type="entry name" value="Glyco_transf_4"/>
    <property type="match status" value="1"/>
</dbReference>
<dbReference type="Gene3D" id="3.40.50.2000">
    <property type="entry name" value="Glycogen Phosphorylase B"/>
    <property type="match status" value="2"/>
</dbReference>
<proteinExistence type="predicted"/>
<dbReference type="EMBL" id="FOES01000057">
    <property type="protein sequence ID" value="SER19404.1"/>
    <property type="molecule type" value="Genomic_DNA"/>
</dbReference>
<keyword evidence="3" id="KW-0808">Transferase</keyword>
<dbReference type="STRING" id="571933.SAMN05216362_15714"/>
<name>A0A1H9M6T2_9BACI</name>
<accession>A0A1H9M6T2</accession>
<feature type="domain" description="Glycosyltransferase subfamily 4-like N-terminal" evidence="2">
    <location>
        <begin position="14"/>
        <end position="178"/>
    </location>
</feature>
<evidence type="ECO:0000259" key="2">
    <source>
        <dbReference type="Pfam" id="PF13439"/>
    </source>
</evidence>
<dbReference type="PANTHER" id="PTHR45947">
    <property type="entry name" value="SULFOQUINOVOSYL TRANSFERASE SQD2"/>
    <property type="match status" value="1"/>
</dbReference>
<dbReference type="PANTHER" id="PTHR45947:SF3">
    <property type="entry name" value="SULFOQUINOVOSYL TRANSFERASE SQD2"/>
    <property type="match status" value="1"/>
</dbReference>
<dbReference type="CDD" id="cd03814">
    <property type="entry name" value="GT4-like"/>
    <property type="match status" value="1"/>
</dbReference>
<organism evidence="3 4">
    <name type="scientific">Piscibacillus halophilus</name>
    <dbReference type="NCBI Taxonomy" id="571933"/>
    <lineage>
        <taxon>Bacteria</taxon>
        <taxon>Bacillati</taxon>
        <taxon>Bacillota</taxon>
        <taxon>Bacilli</taxon>
        <taxon>Bacillales</taxon>
        <taxon>Bacillaceae</taxon>
        <taxon>Piscibacillus</taxon>
    </lineage>
</organism>
<dbReference type="Pfam" id="PF00534">
    <property type="entry name" value="Glycos_transf_1"/>
    <property type="match status" value="1"/>
</dbReference>
<dbReference type="Proteomes" id="UP000199427">
    <property type="component" value="Unassembled WGS sequence"/>
</dbReference>
<evidence type="ECO:0000313" key="4">
    <source>
        <dbReference type="Proteomes" id="UP000199427"/>
    </source>
</evidence>
<dbReference type="InterPro" id="IPR028098">
    <property type="entry name" value="Glyco_trans_4-like_N"/>
</dbReference>
<dbReference type="RefSeq" id="WP_091776014.1">
    <property type="nucleotide sequence ID" value="NZ_CAESCL010000075.1"/>
</dbReference>
<dbReference type="OrthoDB" id="9802525at2"/>
<sequence>MRIAIFSDTYVPEVNGVAKTLSKYTHYLEERGIEYQLFIPKSQSLVPAVPHVQRFKSLPFILYPDCRLALPNPVYIKQTLQEFRPDLIHIATPFNLGLQGLHYGKKLQIPMVASYHTHFDDYLNYYHLQFMKNWIWKYMEWFHRPMEKIFVPSESTKNKLLQHQIHDEINIWGRGVDHRLFTPLKRSLRMRKKYQIKEKNILLYVGRVSPEKNVPLVIETFQSLPPHLKKDTHLLIVGDGPLLKQLKQQNMNQVTFTGFLEEEELAMVYASSDLFIFPSTTETFGNVVLEAMGSGLPVIGSNQGGVKHLIQHDKTGYACASSNELLEGTIRLLEDSALRKQFANNARQYALTQSWDRIFDQLIYNCMEVVKKAQEGRKSA</sequence>
<dbReference type="InterPro" id="IPR050194">
    <property type="entry name" value="Glycosyltransferase_grp1"/>
</dbReference>
<evidence type="ECO:0000313" key="3">
    <source>
        <dbReference type="EMBL" id="SER19404.1"/>
    </source>
</evidence>
<dbReference type="InterPro" id="IPR001296">
    <property type="entry name" value="Glyco_trans_1"/>
</dbReference>
<keyword evidence="4" id="KW-1185">Reference proteome</keyword>
<dbReference type="AlphaFoldDB" id="A0A1H9M6T2"/>
<evidence type="ECO:0000259" key="1">
    <source>
        <dbReference type="Pfam" id="PF00534"/>
    </source>
</evidence>
<reference evidence="3 4" key="1">
    <citation type="submission" date="2016-10" db="EMBL/GenBank/DDBJ databases">
        <authorList>
            <person name="de Groot N.N."/>
        </authorList>
    </citation>
    <scope>NUCLEOTIDE SEQUENCE [LARGE SCALE GENOMIC DNA]</scope>
    <source>
        <strain evidence="3 4">DSM 21633</strain>
    </source>
</reference>
<dbReference type="SUPFAM" id="SSF53756">
    <property type="entry name" value="UDP-Glycosyltransferase/glycogen phosphorylase"/>
    <property type="match status" value="1"/>
</dbReference>